<protein>
    <submittedName>
        <fullName evidence="2">Uncharacterized protein</fullName>
    </submittedName>
</protein>
<sequence>MYILLLAPILRIVNAEYFGVPLGKLENADLRLDVDVFIANSTMLQLPGFKIETGEERNGLSLVTRGVFFYFEDDEGKKVPAPRAGTICQSPGGDYFSTWSSTFAGNLQGVAYNVNRIWRPVWA</sequence>
<reference evidence="2" key="1">
    <citation type="submission" date="2023-06" db="EMBL/GenBank/DDBJ databases">
        <authorList>
            <person name="Delattre M."/>
        </authorList>
    </citation>
    <scope>NUCLEOTIDE SEQUENCE</scope>
    <source>
        <strain evidence="2">AF72</strain>
    </source>
</reference>
<dbReference type="EMBL" id="CATQJA010002628">
    <property type="protein sequence ID" value="CAJ0574218.1"/>
    <property type="molecule type" value="Genomic_DNA"/>
</dbReference>
<dbReference type="AlphaFoldDB" id="A0AA36CSJ0"/>
<dbReference type="Proteomes" id="UP001177023">
    <property type="component" value="Unassembled WGS sequence"/>
</dbReference>
<accession>A0AA36CSJ0</accession>
<keyword evidence="1" id="KW-0732">Signal</keyword>
<feature type="non-terminal residue" evidence="2">
    <location>
        <position position="1"/>
    </location>
</feature>
<name>A0AA36CSJ0_9BILA</name>
<evidence type="ECO:0000256" key="1">
    <source>
        <dbReference type="SAM" id="SignalP"/>
    </source>
</evidence>
<evidence type="ECO:0000313" key="3">
    <source>
        <dbReference type="Proteomes" id="UP001177023"/>
    </source>
</evidence>
<feature type="chain" id="PRO_5041414667" evidence="1">
    <location>
        <begin position="16"/>
        <end position="123"/>
    </location>
</feature>
<comment type="caution">
    <text evidence="2">The sequence shown here is derived from an EMBL/GenBank/DDBJ whole genome shotgun (WGS) entry which is preliminary data.</text>
</comment>
<evidence type="ECO:0000313" key="2">
    <source>
        <dbReference type="EMBL" id="CAJ0574218.1"/>
    </source>
</evidence>
<organism evidence="2 3">
    <name type="scientific">Mesorhabditis spiculigera</name>
    <dbReference type="NCBI Taxonomy" id="96644"/>
    <lineage>
        <taxon>Eukaryota</taxon>
        <taxon>Metazoa</taxon>
        <taxon>Ecdysozoa</taxon>
        <taxon>Nematoda</taxon>
        <taxon>Chromadorea</taxon>
        <taxon>Rhabditida</taxon>
        <taxon>Rhabditina</taxon>
        <taxon>Rhabditomorpha</taxon>
        <taxon>Rhabditoidea</taxon>
        <taxon>Rhabditidae</taxon>
        <taxon>Mesorhabditinae</taxon>
        <taxon>Mesorhabditis</taxon>
    </lineage>
</organism>
<proteinExistence type="predicted"/>
<gene>
    <name evidence="2" type="ORF">MSPICULIGERA_LOCUS12558</name>
</gene>
<feature type="signal peptide" evidence="1">
    <location>
        <begin position="1"/>
        <end position="15"/>
    </location>
</feature>
<keyword evidence="3" id="KW-1185">Reference proteome</keyword>